<feature type="region of interest" description="Disordered" evidence="17">
    <location>
        <begin position="1"/>
        <end position="53"/>
    </location>
</feature>
<dbReference type="InterPro" id="IPR046935">
    <property type="entry name" value="PPV_E1_DBD_sf"/>
</dbReference>
<keyword evidence="7 15" id="KW-0378">Hydrolase</keyword>
<comment type="PTM">
    <text evidence="15">Phosphorylated.</text>
</comment>
<dbReference type="SUPFAM" id="SSF52540">
    <property type="entry name" value="P-loop containing nucleoside triphosphate hydrolases"/>
    <property type="match status" value="1"/>
</dbReference>
<comment type="caution">
    <text evidence="15">Lacks conserved residue(s) required for the propagation of feature annotation.</text>
</comment>
<dbReference type="Gene3D" id="3.40.1310.10">
    <property type="match status" value="1"/>
</dbReference>
<dbReference type="InterPro" id="IPR027417">
    <property type="entry name" value="P-loop_NTPase"/>
</dbReference>
<comment type="function">
    <text evidence="14 15">ATP-dependent DNA 3'-5' helicase required for initiation of viral DNA replication. It forms a complex with the viral E2 protein. The E1-E2 complex binds to the replication origin which contains binding sites for both proteins. During the initial step, a dimer of E1 interacts with a dimer of protein E2 leading to a complex that binds the viral origin of replication with high specificity. Then, a second dimer of E1 displaces the E2 dimer in an ATP-dependent manner to form the E1 tetramer. Following this, two E1 monomers are added to each half of the site, which results in the formation of two E1 trimers on the viral ori. Subsequently, two hexamers will be created. The double hexamer acts as a bi-directional helicase machinery and unwinds the viral DNA and then recruits the host DNA polymerase to start replication.</text>
</comment>
<comment type="catalytic activity">
    <reaction evidence="13 15 16">
        <text>ATP + H2O = ADP + phosphate + H(+)</text>
        <dbReference type="Rhea" id="RHEA:13065"/>
        <dbReference type="ChEBI" id="CHEBI:15377"/>
        <dbReference type="ChEBI" id="CHEBI:15378"/>
        <dbReference type="ChEBI" id="CHEBI:30616"/>
        <dbReference type="ChEBI" id="CHEBI:43474"/>
        <dbReference type="ChEBI" id="CHEBI:456216"/>
        <dbReference type="EC" id="5.6.2.4"/>
    </reaction>
</comment>
<dbReference type="GO" id="GO:0006260">
    <property type="term" value="P:DNA replication"/>
    <property type="evidence" value="ECO:0007669"/>
    <property type="project" value="UniProtKB-UniRule"/>
</dbReference>
<evidence type="ECO:0000259" key="18">
    <source>
        <dbReference type="PROSITE" id="PS51206"/>
    </source>
</evidence>
<feature type="modified residue" description="Phosphoserine; by host" evidence="15">
    <location>
        <position position="103"/>
    </location>
</feature>
<evidence type="ECO:0000256" key="14">
    <source>
        <dbReference type="ARBA" id="ARBA00093297"/>
    </source>
</evidence>
<comment type="function">
    <text evidence="16">ATP-dependent DNA helicase required for initiation of viral DNA replication. It forms a complex with the viral E2 protein. The E1-E2 complex binds to the replication origin which contains binding sites for both proteins.</text>
</comment>
<sequence>MADSGTECSDGEEGAGAGGAGGWFMVEAVVTKRTGQQVSSDDEDEEEDEGQDMVDFIDNTRLPGDGLEMQEVAQQLFLQQEAKADDAAVLALKRKLLTSPYVSPLPEPCVEYELSPRLDAISIGRESRKAKRRLFEAPDSGYGNTQVDRESQRSQVQEEGENGRQEVPTEGEGRAGGDGAEQQTPAEQGAQQTGFGNLLSLLKLSNLRATLLGKFQDLFGLGFMELARQFKSNKTACSDWIVCAFGVYCTVAEGFKTVIQPLCMYTHIQVTSCNWGMVVFMLARFKCAKNRDTVLKTLSTLLNIAETNMLVEPPKLRSPAAALYWYRTGISNVSEVSGDTPEWIVQQTLIGNGNMHEAQFRLSDMVQWAYDHDVTEESVLAYEYAMIAGEDANAAAFLASNSQAKYVRDACTMCRHYKRAEMSRMSMSEWIKFRSDKISGEGDWKQIVQFLRFQCVEFIPFLCALKSFLQGIPKKSCIVIYGPSDTGKSYFCMSLMRFLGGSVISYANSSSHFWLQPLADCKMGLLDDATAQCWCYIDTYLRNALDGNPICIDRKHKNLLQIKCPPLLITTNVNPLEDDRWKYLRSRITVFSFKNAFPLTAQGKPVYTLNDENWKCFFLRLWARLELKVPEDEEDNGDTSQPFRCVPGSNARTV</sequence>
<dbReference type="GO" id="GO:0043138">
    <property type="term" value="F:3'-5' DNA helicase activity"/>
    <property type="evidence" value="ECO:0007669"/>
    <property type="project" value="UniProtKB-UniRule"/>
</dbReference>
<dbReference type="PIRSF" id="PIRSF003383">
    <property type="entry name" value="Rep_E1_papillomaV"/>
    <property type="match status" value="1"/>
</dbReference>
<dbReference type="Pfam" id="PF20450">
    <property type="entry name" value="PPV_E1_DBD"/>
    <property type="match status" value="1"/>
</dbReference>
<comment type="subcellular location">
    <subcellularLocation>
        <location evidence="1 15">Host nucleus</location>
    </subcellularLocation>
</comment>
<evidence type="ECO:0000256" key="6">
    <source>
        <dbReference type="ARBA" id="ARBA00022741"/>
    </source>
</evidence>
<keyword evidence="3 15" id="KW-0597">Phosphoprotein</keyword>
<keyword evidence="4 15" id="KW-1048">Host nucleus</keyword>
<dbReference type="InterPro" id="IPR016393">
    <property type="entry name" value="Rep_E1_papillomaV"/>
</dbReference>
<comment type="similarity">
    <text evidence="15 16">Belongs to the papillomaviridae E1 protein family.</text>
</comment>
<dbReference type="Proteomes" id="UP001229294">
    <property type="component" value="Segment"/>
</dbReference>
<feature type="region of interest" description="Disordered" evidence="17">
    <location>
        <begin position="632"/>
        <end position="654"/>
    </location>
</feature>
<dbReference type="InterPro" id="IPR014015">
    <property type="entry name" value="Helicase_SF3_DNA-vir"/>
</dbReference>
<dbReference type="EMBL" id="MH469677">
    <property type="protein sequence ID" value="QAB08760.1"/>
    <property type="molecule type" value="Genomic_DNA"/>
</dbReference>
<feature type="binding site" evidence="15">
    <location>
        <begin position="482"/>
        <end position="489"/>
    </location>
    <ligand>
        <name>ATP</name>
        <dbReference type="ChEBI" id="CHEBI:30616"/>
    </ligand>
</feature>
<dbReference type="GO" id="GO:0016887">
    <property type="term" value="F:ATP hydrolysis activity"/>
    <property type="evidence" value="ECO:0007669"/>
    <property type="project" value="RHEA"/>
</dbReference>
<protein>
    <recommendedName>
        <fullName evidence="15 16">Replication protein E1</fullName>
        <ecNumber evidence="15 16">5.6.2.4</ecNumber>
    </recommendedName>
    <alternativeName>
        <fullName evidence="15">ATP-dependent helicase E1</fullName>
    </alternativeName>
    <alternativeName>
        <fullName evidence="15">DNA 3'-5' helicase E1</fullName>
    </alternativeName>
</protein>
<dbReference type="GO" id="GO:0005524">
    <property type="term" value="F:ATP binding"/>
    <property type="evidence" value="ECO:0007669"/>
    <property type="project" value="UniProtKB-UniRule"/>
</dbReference>
<proteinExistence type="inferred from homology"/>
<evidence type="ECO:0000256" key="8">
    <source>
        <dbReference type="ARBA" id="ARBA00022806"/>
    </source>
</evidence>
<comment type="subunit">
    <text evidence="15">Can form hexamers. Interacts with E2 protein; this interaction increases E1 DNA binding specificity. Interacts with host DNA polymerase subunit POLA2. Interacts with host single stranded DNA-binding protein RPA1. Interacts with host TOP1; this interaction stimulates the enzymatic activity of TOP1.</text>
</comment>
<feature type="modified residue" description="Phosphoserine; by host" evidence="15">
    <location>
        <position position="115"/>
    </location>
</feature>
<feature type="cross-link" description="Glycyl lysine isopeptide (Lys-Gly) (interchain with G-Cter in SUMO)" evidence="15">
    <location>
        <position position="563"/>
    </location>
</feature>
<keyword evidence="15" id="KW-0832">Ubl conjugation</keyword>
<keyword evidence="5 15" id="KW-0235">DNA replication</keyword>
<dbReference type="GO" id="GO:0042025">
    <property type="term" value="C:host cell nucleus"/>
    <property type="evidence" value="ECO:0007669"/>
    <property type="project" value="UniProtKB-SubCell"/>
</dbReference>
<comment type="catalytic activity">
    <reaction evidence="12 15">
        <text>Couples ATP hydrolysis with the unwinding of duplex DNA by translocating in the 3'-5' direction.</text>
        <dbReference type="EC" id="5.6.2.4"/>
    </reaction>
</comment>
<dbReference type="Pfam" id="PF00519">
    <property type="entry name" value="PPV_E1_C"/>
    <property type="match status" value="1"/>
</dbReference>
<comment type="PTM">
    <text evidence="15">Sumoylated.</text>
</comment>
<dbReference type="InterPro" id="IPR037102">
    <property type="entry name" value="Znf_lg_T-Ag_D1_dom_sf"/>
</dbReference>
<keyword evidence="11 15" id="KW-0413">Isomerase</keyword>
<dbReference type="HAMAP" id="MF_04000">
    <property type="entry name" value="PPV_E1"/>
    <property type="match status" value="1"/>
</dbReference>
<dbReference type="Pfam" id="PF00524">
    <property type="entry name" value="PPV_E1_N"/>
    <property type="match status" value="1"/>
</dbReference>
<keyword evidence="8 15" id="KW-0347">Helicase</keyword>
<dbReference type="PROSITE" id="PS51206">
    <property type="entry name" value="SF3_HELICASE_1"/>
    <property type="match status" value="1"/>
</dbReference>
<keyword evidence="2 15" id="KW-0244">Early protein</keyword>
<name>A0A451G307_9PAPI</name>
<feature type="short sequence motif" description="Nuclear export signal" evidence="15">
    <location>
        <begin position="114"/>
        <end position="123"/>
    </location>
</feature>
<feature type="domain" description="SF3 helicase" evidence="18">
    <location>
        <begin position="456"/>
        <end position="606"/>
    </location>
</feature>
<feature type="modified residue" description="Phosphoserine; by host" evidence="15">
    <location>
        <position position="99"/>
    </location>
</feature>
<evidence type="ECO:0000256" key="1">
    <source>
        <dbReference type="ARBA" id="ARBA00004147"/>
    </source>
</evidence>
<dbReference type="Gene3D" id="1.10.10.510">
    <property type="entry name" value="Zinc finger, large T-antigen D1 domain"/>
    <property type="match status" value="1"/>
</dbReference>
<feature type="short sequence motif" description="Nuclear localization signal" evidence="15">
    <location>
        <begin position="93"/>
        <end position="95"/>
    </location>
</feature>
<dbReference type="InterPro" id="IPR014000">
    <property type="entry name" value="PPV_DNA_helicase_E1_N"/>
</dbReference>
<feature type="compositionally biased region" description="Acidic residues" evidence="17">
    <location>
        <begin position="40"/>
        <end position="52"/>
    </location>
</feature>
<evidence type="ECO:0000256" key="16">
    <source>
        <dbReference type="PIRNR" id="PIRNR003383"/>
    </source>
</evidence>
<dbReference type="InterPro" id="IPR046832">
    <property type="entry name" value="PPV_E1_DBD"/>
</dbReference>
<reference evidence="19" key="1">
    <citation type="submission" date="2018-06" db="EMBL/GenBank/DDBJ databases">
        <title>Whole genome characterization of a novel monkey papillomavirus.</title>
        <authorList>
            <person name="Hosnjak L."/>
            <person name="Skubic L."/>
            <person name="Poljak M."/>
            <person name="Kocjan B.J."/>
            <person name="Staheli J.P."/>
            <person name="Dyen M.R."/>
            <person name="Ducore R.M."/>
            <person name="Colgin L.M.A."/>
            <person name="Lewis A.D."/>
        </authorList>
    </citation>
    <scope>NUCLEOTIDE SEQUENCE</scope>
    <source>
        <strain evidence="19">14A-881</strain>
    </source>
</reference>
<keyword evidence="9 15" id="KW-0067">ATP-binding</keyword>
<dbReference type="EC" id="5.6.2.4" evidence="15 16"/>
<evidence type="ECO:0000256" key="4">
    <source>
        <dbReference type="ARBA" id="ARBA00022562"/>
    </source>
</evidence>
<evidence type="ECO:0000256" key="13">
    <source>
        <dbReference type="ARBA" id="ARBA00048988"/>
    </source>
</evidence>
<evidence type="ECO:0000256" key="15">
    <source>
        <dbReference type="HAMAP-Rule" id="MF_04000"/>
    </source>
</evidence>
<feature type="region of interest" description="Disordered" evidence="17">
    <location>
        <begin position="132"/>
        <end position="189"/>
    </location>
</feature>
<evidence type="ECO:0000256" key="12">
    <source>
        <dbReference type="ARBA" id="ARBA00034617"/>
    </source>
</evidence>
<organism evidence="19 20">
    <name type="scientific">Macaca fuscata papillomavirus 2</name>
    <dbReference type="NCBI Taxonomy" id="2506204"/>
    <lineage>
        <taxon>Viruses</taxon>
        <taxon>Monodnaviria</taxon>
        <taxon>Shotokuvirae</taxon>
        <taxon>Cossaviricota</taxon>
        <taxon>Papovaviricetes</taxon>
        <taxon>Zurhausenvirales</taxon>
        <taxon>Papillomaviridae</taxon>
        <taxon>primate papillomaviruses</taxon>
    </lineage>
</organism>
<keyword evidence="10 15" id="KW-0238">DNA-binding</keyword>
<evidence type="ECO:0000256" key="10">
    <source>
        <dbReference type="ARBA" id="ARBA00023125"/>
    </source>
</evidence>
<evidence type="ECO:0000256" key="5">
    <source>
        <dbReference type="ARBA" id="ARBA00022705"/>
    </source>
</evidence>
<dbReference type="Gene3D" id="3.40.50.300">
    <property type="entry name" value="P-loop containing nucleotide triphosphate hydrolases"/>
    <property type="match status" value="1"/>
</dbReference>
<dbReference type="GO" id="GO:0003677">
    <property type="term" value="F:DNA binding"/>
    <property type="evidence" value="ECO:0007669"/>
    <property type="project" value="UniProtKB-UniRule"/>
</dbReference>
<keyword evidence="15" id="KW-1017">Isopeptide bond</keyword>
<accession>A0A451G307</accession>
<evidence type="ECO:0000256" key="7">
    <source>
        <dbReference type="ARBA" id="ARBA00022801"/>
    </source>
</evidence>
<keyword evidence="6 15" id="KW-0547">Nucleotide-binding</keyword>
<evidence type="ECO:0000256" key="3">
    <source>
        <dbReference type="ARBA" id="ARBA00022553"/>
    </source>
</evidence>
<evidence type="ECO:0000313" key="20">
    <source>
        <dbReference type="Proteomes" id="UP001229294"/>
    </source>
</evidence>
<evidence type="ECO:0000256" key="2">
    <source>
        <dbReference type="ARBA" id="ARBA00022518"/>
    </source>
</evidence>
<gene>
    <name evidence="15 19" type="primary">E1</name>
</gene>
<evidence type="ECO:0000256" key="9">
    <source>
        <dbReference type="ARBA" id="ARBA00022840"/>
    </source>
</evidence>
<dbReference type="InterPro" id="IPR001177">
    <property type="entry name" value="PPV_DNA_helicase_E1_C"/>
</dbReference>
<evidence type="ECO:0000256" key="17">
    <source>
        <dbReference type="SAM" id="MobiDB-lite"/>
    </source>
</evidence>
<evidence type="ECO:0000313" key="19">
    <source>
        <dbReference type="EMBL" id="QAB08760.1"/>
    </source>
</evidence>
<evidence type="ECO:0000256" key="11">
    <source>
        <dbReference type="ARBA" id="ARBA00023235"/>
    </source>
</evidence>
<dbReference type="SUPFAM" id="SSF55464">
    <property type="entry name" value="Origin of replication-binding domain, RBD-like"/>
    <property type="match status" value="1"/>
</dbReference>